<name>A0A4Q5MWL2_9MICO</name>
<comment type="caution">
    <text evidence="2">The sequence shown here is derived from an EMBL/GenBank/DDBJ whole genome shotgun (WGS) entry which is preliminary data.</text>
</comment>
<organism evidence="2 3">
    <name type="scientific">Pengzhenrongella frigida</name>
    <dbReference type="NCBI Taxonomy" id="1259133"/>
    <lineage>
        <taxon>Bacteria</taxon>
        <taxon>Bacillati</taxon>
        <taxon>Actinomycetota</taxon>
        <taxon>Actinomycetes</taxon>
        <taxon>Micrococcales</taxon>
        <taxon>Pengzhenrongella</taxon>
    </lineage>
</organism>
<gene>
    <name evidence="2" type="ORF">EUA98_16160</name>
</gene>
<dbReference type="InterPro" id="IPR002711">
    <property type="entry name" value="HNH"/>
</dbReference>
<proteinExistence type="predicted"/>
<accession>A0A4Q5MWL2</accession>
<dbReference type="GO" id="GO:0004519">
    <property type="term" value="F:endonuclease activity"/>
    <property type="evidence" value="ECO:0007669"/>
    <property type="project" value="UniProtKB-KW"/>
</dbReference>
<dbReference type="SMART" id="SM00507">
    <property type="entry name" value="HNHc"/>
    <property type="match status" value="1"/>
</dbReference>
<evidence type="ECO:0000313" key="2">
    <source>
        <dbReference type="EMBL" id="RYV49966.1"/>
    </source>
</evidence>
<keyword evidence="2" id="KW-0540">Nuclease</keyword>
<evidence type="ECO:0000313" key="3">
    <source>
        <dbReference type="Proteomes" id="UP000293764"/>
    </source>
</evidence>
<dbReference type="GO" id="GO:0003676">
    <property type="term" value="F:nucleic acid binding"/>
    <property type="evidence" value="ECO:0007669"/>
    <property type="project" value="InterPro"/>
</dbReference>
<keyword evidence="3" id="KW-1185">Reference proteome</keyword>
<keyword evidence="2" id="KW-0255">Endonuclease</keyword>
<dbReference type="Gene3D" id="1.10.30.50">
    <property type="match status" value="1"/>
</dbReference>
<dbReference type="Pfam" id="PF01844">
    <property type="entry name" value="HNH"/>
    <property type="match status" value="1"/>
</dbReference>
<sequence length="163" mass="17275">MLNIARSVHGPLVGARSVASLFPAGAGALHGVRAAAIVGAYAGAVAVNRSRRARAARKRKRRMDGVEHDLSDEQWAALKAAWGGCAYCGAVDRPLQRDCVLALSRGGRYTLDNIAPACGTCNASKCNAEVTGWLRRKRLDERAFLLRHLEIKAALATGLGSPS</sequence>
<dbReference type="AlphaFoldDB" id="A0A4Q5MWL2"/>
<dbReference type="InterPro" id="IPR003615">
    <property type="entry name" value="HNH_nuc"/>
</dbReference>
<dbReference type="Proteomes" id="UP000293764">
    <property type="component" value="Unassembled WGS sequence"/>
</dbReference>
<dbReference type="CDD" id="cd00085">
    <property type="entry name" value="HNHc"/>
    <property type="match status" value="1"/>
</dbReference>
<dbReference type="EMBL" id="SDWW01000046">
    <property type="protein sequence ID" value="RYV49966.1"/>
    <property type="molecule type" value="Genomic_DNA"/>
</dbReference>
<protein>
    <submittedName>
        <fullName evidence="2">HNH endonuclease</fullName>
    </submittedName>
</protein>
<keyword evidence="2" id="KW-0378">Hydrolase</keyword>
<feature type="domain" description="HNH nuclease" evidence="1">
    <location>
        <begin position="73"/>
        <end position="123"/>
    </location>
</feature>
<dbReference type="OrthoDB" id="9802901at2"/>
<evidence type="ECO:0000259" key="1">
    <source>
        <dbReference type="SMART" id="SM00507"/>
    </source>
</evidence>
<reference evidence="2 3" key="1">
    <citation type="submission" date="2019-01" db="EMBL/GenBank/DDBJ databases">
        <title>Novel species of Cellulomonas.</title>
        <authorList>
            <person name="Liu Q."/>
            <person name="Xin Y.-H."/>
        </authorList>
    </citation>
    <scope>NUCLEOTIDE SEQUENCE [LARGE SCALE GENOMIC DNA]</scope>
    <source>
        <strain evidence="2 3">HLT2-17</strain>
    </source>
</reference>
<dbReference type="GO" id="GO:0008270">
    <property type="term" value="F:zinc ion binding"/>
    <property type="evidence" value="ECO:0007669"/>
    <property type="project" value="InterPro"/>
</dbReference>